<keyword evidence="2 5" id="KW-0812">Transmembrane</keyword>
<reference evidence="7 8" key="1">
    <citation type="submission" date="2016-10" db="EMBL/GenBank/DDBJ databases">
        <authorList>
            <person name="de Groot N.N."/>
        </authorList>
    </citation>
    <scope>NUCLEOTIDE SEQUENCE [LARGE SCALE GENOMIC DNA]</scope>
    <source>
        <strain evidence="7 8">DSM 1283</strain>
    </source>
</reference>
<keyword evidence="3 5" id="KW-1133">Transmembrane helix</keyword>
<feature type="domain" description="ABC-2 type transporter transmembrane" evidence="6">
    <location>
        <begin position="19"/>
        <end position="209"/>
    </location>
</feature>
<accession>A0A1I5CTV7</accession>
<feature type="transmembrane region" description="Helical" evidence="5">
    <location>
        <begin position="21"/>
        <end position="42"/>
    </location>
</feature>
<keyword evidence="8" id="KW-1185">Reference proteome</keyword>
<evidence type="ECO:0000256" key="3">
    <source>
        <dbReference type="ARBA" id="ARBA00022989"/>
    </source>
</evidence>
<evidence type="ECO:0000256" key="2">
    <source>
        <dbReference type="ARBA" id="ARBA00022692"/>
    </source>
</evidence>
<dbReference type="RefSeq" id="WP_091684328.1">
    <property type="nucleotide sequence ID" value="NZ_BAABFM010000079.1"/>
</dbReference>
<feature type="transmembrane region" description="Helical" evidence="5">
    <location>
        <begin position="137"/>
        <end position="165"/>
    </location>
</feature>
<keyword evidence="4 5" id="KW-0472">Membrane</keyword>
<dbReference type="GO" id="GO:0016020">
    <property type="term" value="C:membrane"/>
    <property type="evidence" value="ECO:0007669"/>
    <property type="project" value="UniProtKB-SubCell"/>
</dbReference>
<dbReference type="OrthoDB" id="2290207at2"/>
<sequence length="255" mass="29051">MRYIRAIFEEYKINILESFSYKFGIISDILVFGILQVFLFFANTGSSLSNTYNYNNSKELLLIGYITWMLSCTCISNIGGEIKNEMAIGTFYHKINVAIPIHILYIGKLLASITMQVITISTLIIMSNILFGVELSFNFYIIITILVCMSGMYGIGLAIGGFAVYYKQISSIIFIIQLLLLFSTDVLTKSSMSLFKFIPLTFCIDLIRKLASGVHFSSYEYLLYIIICFIFYLLGVFVLKFMIKCAKRKGNLLHF</sequence>
<feature type="transmembrane region" description="Helical" evidence="5">
    <location>
        <begin position="221"/>
        <end position="243"/>
    </location>
</feature>
<dbReference type="GO" id="GO:0140359">
    <property type="term" value="F:ABC-type transporter activity"/>
    <property type="evidence" value="ECO:0007669"/>
    <property type="project" value="InterPro"/>
</dbReference>
<dbReference type="EMBL" id="FOWD01000004">
    <property type="protein sequence ID" value="SFN90372.1"/>
    <property type="molecule type" value="Genomic_DNA"/>
</dbReference>
<comment type="subcellular location">
    <subcellularLocation>
        <location evidence="1">Membrane</location>
        <topology evidence="1">Multi-pass membrane protein</topology>
    </subcellularLocation>
</comment>
<evidence type="ECO:0000256" key="5">
    <source>
        <dbReference type="SAM" id="Phobius"/>
    </source>
</evidence>
<feature type="transmembrane region" description="Helical" evidence="5">
    <location>
        <begin position="62"/>
        <end position="82"/>
    </location>
</feature>
<proteinExistence type="predicted"/>
<dbReference type="Proteomes" id="UP000198806">
    <property type="component" value="Unassembled WGS sequence"/>
</dbReference>
<evidence type="ECO:0000256" key="1">
    <source>
        <dbReference type="ARBA" id="ARBA00004141"/>
    </source>
</evidence>
<gene>
    <name evidence="7" type="ORF">SAMN04489757_1047</name>
</gene>
<evidence type="ECO:0000313" key="8">
    <source>
        <dbReference type="Proteomes" id="UP000198806"/>
    </source>
</evidence>
<name>A0A1I5CTV7_9FIRM</name>
<organism evidence="7 8">
    <name type="scientific">Anaerocolumna aminovalerica</name>
    <dbReference type="NCBI Taxonomy" id="1527"/>
    <lineage>
        <taxon>Bacteria</taxon>
        <taxon>Bacillati</taxon>
        <taxon>Bacillota</taxon>
        <taxon>Clostridia</taxon>
        <taxon>Lachnospirales</taxon>
        <taxon>Lachnospiraceae</taxon>
        <taxon>Anaerocolumna</taxon>
    </lineage>
</organism>
<dbReference type="Pfam" id="PF01061">
    <property type="entry name" value="ABC2_membrane"/>
    <property type="match status" value="1"/>
</dbReference>
<evidence type="ECO:0000256" key="4">
    <source>
        <dbReference type="ARBA" id="ARBA00023136"/>
    </source>
</evidence>
<evidence type="ECO:0000313" key="7">
    <source>
        <dbReference type="EMBL" id="SFN90372.1"/>
    </source>
</evidence>
<feature type="transmembrane region" description="Helical" evidence="5">
    <location>
        <begin position="103"/>
        <end position="131"/>
    </location>
</feature>
<dbReference type="STRING" id="1527.SAMN04489757_1047"/>
<evidence type="ECO:0000259" key="6">
    <source>
        <dbReference type="Pfam" id="PF01061"/>
    </source>
</evidence>
<dbReference type="InterPro" id="IPR013525">
    <property type="entry name" value="ABC2_TM"/>
</dbReference>
<feature type="transmembrane region" description="Helical" evidence="5">
    <location>
        <begin position="172"/>
        <end position="192"/>
    </location>
</feature>
<protein>
    <submittedName>
        <fullName evidence="7">ABC-2 type transport system permease protein</fullName>
    </submittedName>
</protein>
<dbReference type="AlphaFoldDB" id="A0A1I5CTV7"/>